<protein>
    <recommendedName>
        <fullName evidence="3">SprT-like domain-containing protein</fullName>
    </recommendedName>
</protein>
<evidence type="ECO:0008006" key="3">
    <source>
        <dbReference type="Google" id="ProtNLM"/>
    </source>
</evidence>
<proteinExistence type="predicted"/>
<evidence type="ECO:0000313" key="1">
    <source>
        <dbReference type="EMBL" id="ACL63541.1"/>
    </source>
</evidence>
<organism evidence="1 2">
    <name type="scientific">Anaeromyxobacter dehalogenans (strain ATCC BAA-258 / DSM 21875 / 2CP-1)</name>
    <dbReference type="NCBI Taxonomy" id="455488"/>
    <lineage>
        <taxon>Bacteria</taxon>
        <taxon>Pseudomonadati</taxon>
        <taxon>Myxococcota</taxon>
        <taxon>Myxococcia</taxon>
        <taxon>Myxococcales</taxon>
        <taxon>Cystobacterineae</taxon>
        <taxon>Anaeromyxobacteraceae</taxon>
        <taxon>Anaeromyxobacter</taxon>
    </lineage>
</organism>
<keyword evidence="2" id="KW-1185">Reference proteome</keyword>
<dbReference type="EMBL" id="CP001359">
    <property type="protein sequence ID" value="ACL63541.1"/>
    <property type="molecule type" value="Genomic_DNA"/>
</dbReference>
<dbReference type="Proteomes" id="UP000007089">
    <property type="component" value="Chromosome"/>
</dbReference>
<name>B8J8U3_ANAD2</name>
<reference evidence="1" key="1">
    <citation type="submission" date="2009-01" db="EMBL/GenBank/DDBJ databases">
        <title>Complete sequence of Anaeromyxobacter dehalogenans 2CP-1.</title>
        <authorList>
            <consortium name="US DOE Joint Genome Institute"/>
            <person name="Lucas S."/>
            <person name="Copeland A."/>
            <person name="Lapidus A."/>
            <person name="Glavina del Rio T."/>
            <person name="Dalin E."/>
            <person name="Tice H."/>
            <person name="Bruce D."/>
            <person name="Goodwin L."/>
            <person name="Pitluck S."/>
            <person name="Saunders E."/>
            <person name="Brettin T."/>
            <person name="Detter J.C."/>
            <person name="Han C."/>
            <person name="Larimer F."/>
            <person name="Land M."/>
            <person name="Hauser L."/>
            <person name="Kyrpides N."/>
            <person name="Ovchinnikova G."/>
            <person name="Beliaev A.S."/>
            <person name="Richardson P."/>
        </authorList>
    </citation>
    <scope>NUCLEOTIDE SEQUENCE</scope>
    <source>
        <strain evidence="1">2CP-1</strain>
    </source>
</reference>
<dbReference type="HOGENOM" id="CLU_073040_0_0_7"/>
<gene>
    <name evidence="1" type="ordered locus">A2cp1_0182</name>
</gene>
<evidence type="ECO:0000313" key="2">
    <source>
        <dbReference type="Proteomes" id="UP000007089"/>
    </source>
</evidence>
<sequence length="247" mass="27947">MRPKESSRQLTLFSPEARRSAAHLLADALSGILTERVRLTVHDNRSTMVSFRRRPGEIHYRVHHMFLEAPGEVVSALAAFAVAGRGAAGARRRQAGSRIDAYVKEHRARIAAPRAERLQPRGRVHDLQALFDRLNAEHFGGAIEARIGWGPVRLGRRRRTVKTGVYVQDARLIRIHPTLDRPEVPEFYVAAVVFHEMLHQAVPAVEVNGRRVVHGTAFRRRERAYPDHERAKAWEDRNLALLLSSPA</sequence>
<accession>B8J8U3</accession>
<dbReference type="RefSeq" id="WP_012631609.1">
    <property type="nucleotide sequence ID" value="NC_011891.1"/>
</dbReference>
<dbReference type="KEGG" id="acp:A2cp1_0182"/>
<dbReference type="AlphaFoldDB" id="B8J8U3"/>